<protein>
    <recommendedName>
        <fullName evidence="2">DAD domain-containing protein</fullName>
    </recommendedName>
</protein>
<dbReference type="EMBL" id="NHYD01002409">
    <property type="protein sequence ID" value="PPQ86943.1"/>
    <property type="molecule type" value="Genomic_DNA"/>
</dbReference>
<proteinExistence type="predicted"/>
<feature type="domain" description="DAD" evidence="2">
    <location>
        <begin position="251"/>
        <end position="288"/>
    </location>
</feature>
<organism evidence="3 4">
    <name type="scientific">Psilocybe cyanescens</name>
    <dbReference type="NCBI Taxonomy" id="93625"/>
    <lineage>
        <taxon>Eukaryota</taxon>
        <taxon>Fungi</taxon>
        <taxon>Dikarya</taxon>
        <taxon>Basidiomycota</taxon>
        <taxon>Agaricomycotina</taxon>
        <taxon>Agaricomycetes</taxon>
        <taxon>Agaricomycetidae</taxon>
        <taxon>Agaricales</taxon>
        <taxon>Agaricineae</taxon>
        <taxon>Strophariaceae</taxon>
        <taxon>Psilocybe</taxon>
    </lineage>
</organism>
<dbReference type="Proteomes" id="UP000283269">
    <property type="component" value="Unassembled WGS sequence"/>
</dbReference>
<feature type="compositionally biased region" description="Acidic residues" evidence="1">
    <location>
        <begin position="295"/>
        <end position="314"/>
    </location>
</feature>
<evidence type="ECO:0000259" key="2">
    <source>
        <dbReference type="PROSITE" id="PS51231"/>
    </source>
</evidence>
<accession>A0A409X827</accession>
<feature type="region of interest" description="Disordered" evidence="1">
    <location>
        <begin position="1"/>
        <end position="20"/>
    </location>
</feature>
<feature type="region of interest" description="Disordered" evidence="1">
    <location>
        <begin position="284"/>
        <end position="319"/>
    </location>
</feature>
<comment type="caution">
    <text evidence="3">The sequence shown here is derived from an EMBL/GenBank/DDBJ whole genome shotgun (WGS) entry which is preliminary data.</text>
</comment>
<evidence type="ECO:0000313" key="4">
    <source>
        <dbReference type="Proteomes" id="UP000283269"/>
    </source>
</evidence>
<dbReference type="InterPro" id="IPR014767">
    <property type="entry name" value="DAD_dom"/>
</dbReference>
<dbReference type="OrthoDB" id="3070281at2759"/>
<evidence type="ECO:0000313" key="3">
    <source>
        <dbReference type="EMBL" id="PPQ86943.1"/>
    </source>
</evidence>
<gene>
    <name evidence="3" type="ORF">CVT25_009832</name>
</gene>
<feature type="compositionally biased region" description="Basic and acidic residues" evidence="1">
    <location>
        <begin position="10"/>
        <end position="20"/>
    </location>
</feature>
<reference evidence="3 4" key="1">
    <citation type="journal article" date="2018" name="Evol. Lett.">
        <title>Horizontal gene cluster transfer increased hallucinogenic mushroom diversity.</title>
        <authorList>
            <person name="Reynolds H.T."/>
            <person name="Vijayakumar V."/>
            <person name="Gluck-Thaler E."/>
            <person name="Korotkin H.B."/>
            <person name="Matheny P.B."/>
            <person name="Slot J.C."/>
        </authorList>
    </citation>
    <scope>NUCLEOTIDE SEQUENCE [LARGE SCALE GENOMIC DNA]</scope>
    <source>
        <strain evidence="3 4">2631</strain>
    </source>
</reference>
<feature type="compositionally biased region" description="Basic and acidic residues" evidence="1">
    <location>
        <begin position="198"/>
        <end position="207"/>
    </location>
</feature>
<dbReference type="PROSITE" id="PS51231">
    <property type="entry name" value="DAD"/>
    <property type="match status" value="1"/>
</dbReference>
<keyword evidence="4" id="KW-1185">Reference proteome</keyword>
<feature type="region of interest" description="Disordered" evidence="1">
    <location>
        <begin position="166"/>
        <end position="230"/>
    </location>
</feature>
<evidence type="ECO:0000256" key="1">
    <source>
        <dbReference type="SAM" id="MobiDB-lite"/>
    </source>
</evidence>
<sequence length="362" mass="41493">MSRSQSHFSAKKDSIEETLRPYEPTKHIKRLYVPENVIDTDRVFSEYDWKNQTYTTTLRSIPQRPPAPIFPHVTVFDSAVASKNSGSQTARKETEVSISFPHIIPRHNSRSVPDETLISSYLLSSSPLSAIDDTSSRPYNYPLSPIYQSDSLSSPLEQSIMANAELDRESHHPQSPSARSAKQLRDNQPGRISFAKRPRSDSRKTMVDGDLPTTSSTQNMAPSRRNRSCTWSSDVTAVEVSEGGDKSFACEANYDEMDDEVSDYQSAEVWKVRQGEEIRRRSLRRRRPSVQSYPDFDDFEEVEEDQSAEEDLEGEETRKETRMNHIMSAIHYRYVSVGLRIQLAVYRTEKKVARKLSDRQRN</sequence>
<dbReference type="InParanoid" id="A0A409X827"/>
<dbReference type="AlphaFoldDB" id="A0A409X827"/>
<feature type="compositionally biased region" description="Polar residues" evidence="1">
    <location>
        <begin position="212"/>
        <end position="221"/>
    </location>
</feature>
<name>A0A409X827_PSICY</name>